<evidence type="ECO:0000313" key="4">
    <source>
        <dbReference type="EMBL" id="MCB4825192.1"/>
    </source>
</evidence>
<dbReference type="GO" id="GO:0005737">
    <property type="term" value="C:cytoplasm"/>
    <property type="evidence" value="ECO:0007669"/>
    <property type="project" value="TreeGrafter"/>
</dbReference>
<name>A0A9X1IIC6_9PROT</name>
<dbReference type="PANTHER" id="PTHR11579:SF18">
    <property type="entry name" value="PROTEIN-L-ISOASPARTATE O-METHYLTRANSFERASE"/>
    <property type="match status" value="1"/>
</dbReference>
<protein>
    <recommendedName>
        <fullName evidence="2">Protein-L-isoaspartate O-methyltransferase</fullName>
    </recommendedName>
    <alternativeName>
        <fullName evidence="3">Protein L-isoaspartyl methyltransferase</fullName>
    </alternativeName>
</protein>
<proteinExistence type="inferred from homology"/>
<evidence type="ECO:0000256" key="1">
    <source>
        <dbReference type="ARBA" id="ARBA00005369"/>
    </source>
</evidence>
<evidence type="ECO:0000256" key="3">
    <source>
        <dbReference type="ARBA" id="ARBA00030757"/>
    </source>
</evidence>
<dbReference type="GO" id="GO:0004719">
    <property type="term" value="F:protein-L-isoaspartate (D-aspartate) O-methyltransferase activity"/>
    <property type="evidence" value="ECO:0007669"/>
    <property type="project" value="InterPro"/>
</dbReference>
<dbReference type="Pfam" id="PF01135">
    <property type="entry name" value="PCMT"/>
    <property type="match status" value="1"/>
</dbReference>
<organism evidence="4 5">
    <name type="scientific">Roseicella aerolata</name>
    <dbReference type="NCBI Taxonomy" id="2883479"/>
    <lineage>
        <taxon>Bacteria</taxon>
        <taxon>Pseudomonadati</taxon>
        <taxon>Pseudomonadota</taxon>
        <taxon>Alphaproteobacteria</taxon>
        <taxon>Acetobacterales</taxon>
        <taxon>Roseomonadaceae</taxon>
        <taxon>Roseicella</taxon>
    </lineage>
</organism>
<dbReference type="InterPro" id="IPR000682">
    <property type="entry name" value="PCMT"/>
</dbReference>
<evidence type="ECO:0000313" key="5">
    <source>
        <dbReference type="Proteomes" id="UP001139311"/>
    </source>
</evidence>
<comment type="caution">
    <text evidence="4">The sequence shown here is derived from an EMBL/GenBank/DDBJ whole genome shotgun (WGS) entry which is preliminary data.</text>
</comment>
<dbReference type="EMBL" id="JAJAQI010000070">
    <property type="protein sequence ID" value="MCB4825192.1"/>
    <property type="molecule type" value="Genomic_DNA"/>
</dbReference>
<dbReference type="PANTHER" id="PTHR11579">
    <property type="entry name" value="PROTEIN-L-ISOASPARTATE O-METHYLTRANSFERASE"/>
    <property type="match status" value="1"/>
</dbReference>
<dbReference type="Proteomes" id="UP001139311">
    <property type="component" value="Unassembled WGS sequence"/>
</dbReference>
<gene>
    <name evidence="4" type="ORF">LHA35_26060</name>
</gene>
<accession>A0A9X1IIC6</accession>
<dbReference type="AlphaFoldDB" id="A0A9X1IIC6"/>
<comment type="similarity">
    <text evidence="1">Belongs to the methyltransferase superfamily. L-isoaspartyl/D-aspartyl protein methyltransferase family.</text>
</comment>
<evidence type="ECO:0000256" key="2">
    <source>
        <dbReference type="ARBA" id="ARBA00013346"/>
    </source>
</evidence>
<dbReference type="RefSeq" id="WP_226613927.1">
    <property type="nucleotide sequence ID" value="NZ_JAJAQI010000070.1"/>
</dbReference>
<dbReference type="SUPFAM" id="SSF53335">
    <property type="entry name" value="S-adenosyl-L-methionine-dependent methyltransferases"/>
    <property type="match status" value="1"/>
</dbReference>
<dbReference type="Gene3D" id="3.40.50.150">
    <property type="entry name" value="Vaccinia Virus protein VP39"/>
    <property type="match status" value="1"/>
</dbReference>
<sequence length="218" mass="22734">MDYADARKRMVDGQLRPSRVTDPRVLDAMRELPRENFLPPTARARAYADEDVPLPGGRALIEPMVLARLIQLAAVRPGDRALVVCAGTGYGAAVLGRCGARVTALESDETLLGIARDALAAALPAGTVRIETGSPPRGFAAGAPYDVILIEGEVPEIPNAIADQLAEGGRLVTVLGGGRRNGVAVLARRLGGSVTTTPVFDCATVALPEFAPAPGFVF</sequence>
<dbReference type="InterPro" id="IPR029063">
    <property type="entry name" value="SAM-dependent_MTases_sf"/>
</dbReference>
<keyword evidence="5" id="KW-1185">Reference proteome</keyword>
<reference evidence="4" key="1">
    <citation type="submission" date="2021-10" db="EMBL/GenBank/DDBJ databases">
        <title>Roseicella aerolatum sp. nov., isolated from aerosols of e-waste dismantling site.</title>
        <authorList>
            <person name="Qin T."/>
        </authorList>
    </citation>
    <scope>NUCLEOTIDE SEQUENCE</scope>
    <source>
        <strain evidence="4">GB24</strain>
    </source>
</reference>